<protein>
    <submittedName>
        <fullName evidence="1">Uncharacterized protein</fullName>
    </submittedName>
</protein>
<sequence length="121" mass="13524">MATQYLDGIDRHELDTKPNIARPGSGHTRLDQCAFKLSLNIVWETELGQSTKMEVRDSMMWLSGVQSCLVNEQTKLGQNKRLNTGTKGDKTLPVKAQDSTHAIQDGLKNLISCSPDYFSNR</sequence>
<evidence type="ECO:0000313" key="1">
    <source>
        <dbReference type="EMBL" id="KAJ7674308.1"/>
    </source>
</evidence>
<organism evidence="1 2">
    <name type="scientific">Mycena rosella</name>
    <name type="common">Pink bonnet</name>
    <name type="synonym">Agaricus rosellus</name>
    <dbReference type="NCBI Taxonomy" id="1033263"/>
    <lineage>
        <taxon>Eukaryota</taxon>
        <taxon>Fungi</taxon>
        <taxon>Dikarya</taxon>
        <taxon>Basidiomycota</taxon>
        <taxon>Agaricomycotina</taxon>
        <taxon>Agaricomycetes</taxon>
        <taxon>Agaricomycetidae</taxon>
        <taxon>Agaricales</taxon>
        <taxon>Marasmiineae</taxon>
        <taxon>Mycenaceae</taxon>
        <taxon>Mycena</taxon>
    </lineage>
</organism>
<name>A0AAD7G772_MYCRO</name>
<evidence type="ECO:0000313" key="2">
    <source>
        <dbReference type="Proteomes" id="UP001221757"/>
    </source>
</evidence>
<keyword evidence="2" id="KW-1185">Reference proteome</keyword>
<comment type="caution">
    <text evidence="1">The sequence shown here is derived from an EMBL/GenBank/DDBJ whole genome shotgun (WGS) entry which is preliminary data.</text>
</comment>
<dbReference type="Proteomes" id="UP001221757">
    <property type="component" value="Unassembled WGS sequence"/>
</dbReference>
<accession>A0AAD7G772</accession>
<gene>
    <name evidence="1" type="ORF">B0H17DRAFT_1140643</name>
</gene>
<dbReference type="AlphaFoldDB" id="A0AAD7G772"/>
<proteinExistence type="predicted"/>
<reference evidence="1" key="1">
    <citation type="submission" date="2023-03" db="EMBL/GenBank/DDBJ databases">
        <title>Massive genome expansion in bonnet fungi (Mycena s.s.) driven by repeated elements and novel gene families across ecological guilds.</title>
        <authorList>
            <consortium name="Lawrence Berkeley National Laboratory"/>
            <person name="Harder C.B."/>
            <person name="Miyauchi S."/>
            <person name="Viragh M."/>
            <person name="Kuo A."/>
            <person name="Thoen E."/>
            <person name="Andreopoulos B."/>
            <person name="Lu D."/>
            <person name="Skrede I."/>
            <person name="Drula E."/>
            <person name="Henrissat B."/>
            <person name="Morin E."/>
            <person name="Kohler A."/>
            <person name="Barry K."/>
            <person name="LaButti K."/>
            <person name="Morin E."/>
            <person name="Salamov A."/>
            <person name="Lipzen A."/>
            <person name="Mereny Z."/>
            <person name="Hegedus B."/>
            <person name="Baldrian P."/>
            <person name="Stursova M."/>
            <person name="Weitz H."/>
            <person name="Taylor A."/>
            <person name="Grigoriev I.V."/>
            <person name="Nagy L.G."/>
            <person name="Martin F."/>
            <person name="Kauserud H."/>
        </authorList>
    </citation>
    <scope>NUCLEOTIDE SEQUENCE</scope>
    <source>
        <strain evidence="1">CBHHK067</strain>
    </source>
</reference>
<dbReference type="EMBL" id="JARKIE010000156">
    <property type="protein sequence ID" value="KAJ7674308.1"/>
    <property type="molecule type" value="Genomic_DNA"/>
</dbReference>